<comment type="caution">
    <text evidence="1">The sequence shown here is derived from an EMBL/GenBank/DDBJ whole genome shotgun (WGS) entry which is preliminary data.</text>
</comment>
<dbReference type="EMBL" id="CBTY010000008">
    <property type="protein sequence ID" value="CDI05490.1"/>
    <property type="molecule type" value="Genomic_DNA"/>
</dbReference>
<organism evidence="1 2">
    <name type="scientific">Candidatus Nitrosotenuis uzonensis</name>
    <dbReference type="NCBI Taxonomy" id="1407055"/>
    <lineage>
        <taxon>Archaea</taxon>
        <taxon>Nitrososphaerota</taxon>
        <taxon>Candidatus Nitrosotenuis</taxon>
    </lineage>
</organism>
<dbReference type="STRING" id="1407055.NITUZ_30182"/>
<dbReference type="Proteomes" id="UP000018159">
    <property type="component" value="Unassembled WGS sequence"/>
</dbReference>
<keyword evidence="2" id="KW-1185">Reference proteome</keyword>
<proteinExistence type="predicted"/>
<dbReference type="RefSeq" id="WP_048195302.1">
    <property type="nucleotide sequence ID" value="NZ_CBTY010000008.1"/>
</dbReference>
<protein>
    <submittedName>
        <fullName evidence="1">Uncharacterized protein</fullName>
    </submittedName>
</protein>
<dbReference type="AlphaFoldDB" id="V6ASH5"/>
<reference evidence="1 2" key="1">
    <citation type="journal article" date="2013" name="PLoS ONE">
        <title>Enrichment and Genome Sequence of the Group I.1a Ammonia-Oxidizing Archaeon ?Ca. Nitrosotenuis uzonensis? Representing a Clade Globally.</title>
        <authorList>
            <person name="Lebedeva E.V."/>
            <person name="Hatzenpichler R."/>
            <person name="Pelletier E."/>
            <person name="Schuster N."/>
            <person name="Hauzmayer S."/>
            <person name="Bulaev A."/>
            <person name="Grigor'eva N.V."/>
            <person name="Galushko A."/>
            <person name="Schmid M."/>
            <person name="Palatinszky M."/>
            <person name="Le Paslier D."/>
            <person name="Daims H."/>
            <person name="Wagner M."/>
        </authorList>
    </citation>
    <scope>NUCLEOTIDE SEQUENCE [LARGE SCALE GENOMIC DNA]</scope>
    <source>
        <strain evidence="1 2">N4</strain>
    </source>
</reference>
<evidence type="ECO:0000313" key="2">
    <source>
        <dbReference type="Proteomes" id="UP000018159"/>
    </source>
</evidence>
<accession>V6ASH5</accession>
<evidence type="ECO:0000313" key="1">
    <source>
        <dbReference type="EMBL" id="CDI05490.1"/>
    </source>
</evidence>
<name>V6ASH5_9ARCH</name>
<sequence>MQLHPDELLKLTERLLACNLLLHGRQYGATASMTYSDVPVTKPTTRGGVYFADKMAFKIKAHTKDQSLICMLSSAMLGPNSDFEKIEIRIDGSVLKIFAHLTNYVQKNDELELNLVVVGTELPN</sequence>
<gene>
    <name evidence="1" type="ORF">NITUZ_30182</name>
</gene>